<evidence type="ECO:0000256" key="1">
    <source>
        <dbReference type="ARBA" id="ARBA00022837"/>
    </source>
</evidence>
<protein>
    <recommendedName>
        <fullName evidence="2">EF-hand domain-containing protein</fullName>
    </recommendedName>
</protein>
<keyword evidence="1" id="KW-0106">Calcium</keyword>
<evidence type="ECO:0000313" key="4">
    <source>
        <dbReference type="Proteomes" id="UP001057375"/>
    </source>
</evidence>
<comment type="caution">
    <text evidence="3">The sequence shown here is derived from an EMBL/GenBank/DDBJ whole genome shotgun (WGS) entry which is preliminary data.</text>
</comment>
<feature type="domain" description="EF-hand" evidence="2">
    <location>
        <begin position="12"/>
        <end position="47"/>
    </location>
</feature>
<reference evidence="3" key="1">
    <citation type="submission" date="2022-03" db="EMBL/GenBank/DDBJ databases">
        <title>Draft genome sequence of Aduncisulcus paluster, a free-living microaerophilic Fornicata.</title>
        <authorList>
            <person name="Yuyama I."/>
            <person name="Kume K."/>
            <person name="Tamura T."/>
            <person name="Inagaki Y."/>
            <person name="Hashimoto T."/>
        </authorList>
    </citation>
    <scope>NUCLEOTIDE SEQUENCE</scope>
    <source>
        <strain evidence="3">NY0171</strain>
    </source>
</reference>
<organism evidence="3 4">
    <name type="scientific">Aduncisulcus paluster</name>
    <dbReference type="NCBI Taxonomy" id="2918883"/>
    <lineage>
        <taxon>Eukaryota</taxon>
        <taxon>Metamonada</taxon>
        <taxon>Carpediemonas-like organisms</taxon>
        <taxon>Aduncisulcus</taxon>
    </lineage>
</organism>
<dbReference type="EMBL" id="BQXS01000172">
    <property type="protein sequence ID" value="GKT28175.1"/>
    <property type="molecule type" value="Genomic_DNA"/>
</dbReference>
<evidence type="ECO:0000313" key="3">
    <source>
        <dbReference type="EMBL" id="GKT28175.1"/>
    </source>
</evidence>
<dbReference type="SUPFAM" id="SSF47473">
    <property type="entry name" value="EF-hand"/>
    <property type="match status" value="1"/>
</dbReference>
<keyword evidence="4" id="KW-1185">Reference proteome</keyword>
<feature type="domain" description="EF-hand" evidence="2">
    <location>
        <begin position="145"/>
        <end position="170"/>
    </location>
</feature>
<dbReference type="Proteomes" id="UP001057375">
    <property type="component" value="Unassembled WGS sequence"/>
</dbReference>
<dbReference type="InterPro" id="IPR002048">
    <property type="entry name" value="EF_hand_dom"/>
</dbReference>
<gene>
    <name evidence="3" type="ORF">ADUPG1_000483</name>
</gene>
<name>A0ABQ5KAH0_9EUKA</name>
<dbReference type="Gene3D" id="1.10.238.10">
    <property type="entry name" value="EF-hand"/>
    <property type="match status" value="2"/>
</dbReference>
<dbReference type="InterPro" id="IPR011992">
    <property type="entry name" value="EF-hand-dom_pair"/>
</dbReference>
<sequence length="234" mass="27651">MQPDIEVMEYIEPEATTKKLWKLFDLNKRNYFTKTELKTIFKSLGLYPSLQELTDIILEAKQKPTLESSDSPKRSIPIGVKMRYREFRAMRERGDITTLNVIAEFKKYDVDMITRGFLTKRSIRRVLEEEGAPKPYIEGKVKEVELIDDDRDGVISFKEFHDYLKHTTPQSWLDWVYENVSRGIPSDEIMRIMLENGFEDREAREILLLTKREGRLAQEKTFLDKAKLYAIFPK</sequence>
<accession>A0ABQ5KAH0</accession>
<dbReference type="Pfam" id="PF13833">
    <property type="entry name" value="EF-hand_8"/>
    <property type="match status" value="1"/>
</dbReference>
<evidence type="ECO:0000259" key="2">
    <source>
        <dbReference type="PROSITE" id="PS50222"/>
    </source>
</evidence>
<dbReference type="PROSITE" id="PS50222">
    <property type="entry name" value="EF_HAND_2"/>
    <property type="match status" value="2"/>
</dbReference>
<dbReference type="PROSITE" id="PS00018">
    <property type="entry name" value="EF_HAND_1"/>
    <property type="match status" value="1"/>
</dbReference>
<dbReference type="SMART" id="SM00054">
    <property type="entry name" value="EFh"/>
    <property type="match status" value="2"/>
</dbReference>
<proteinExistence type="predicted"/>
<dbReference type="InterPro" id="IPR018247">
    <property type="entry name" value="EF_Hand_1_Ca_BS"/>
</dbReference>